<dbReference type="HAMAP" id="MF_00163">
    <property type="entry name" value="Pep_deformylase"/>
    <property type="match status" value="1"/>
</dbReference>
<comment type="caution">
    <text evidence="3">The sequence shown here is derived from an EMBL/GenBank/DDBJ whole genome shotgun (WGS) entry which is preliminary data.</text>
</comment>
<dbReference type="SUPFAM" id="SSF56420">
    <property type="entry name" value="Peptide deformylase"/>
    <property type="match status" value="1"/>
</dbReference>
<dbReference type="CDD" id="cd00487">
    <property type="entry name" value="Pep_deformylase"/>
    <property type="match status" value="1"/>
</dbReference>
<protein>
    <recommendedName>
        <fullName evidence="2">Peptide deformylase-like</fullName>
    </recommendedName>
    <alternativeName>
        <fullName evidence="2">Polypeptide deformylase-like</fullName>
    </alternativeName>
</protein>
<dbReference type="InterPro" id="IPR036821">
    <property type="entry name" value="Peptide_deformylase_sf"/>
</dbReference>
<evidence type="ECO:0000313" key="4">
    <source>
        <dbReference type="Proteomes" id="UP000578030"/>
    </source>
</evidence>
<proteinExistence type="inferred from homology"/>
<dbReference type="InterPro" id="IPR023635">
    <property type="entry name" value="Peptide_deformylase"/>
</dbReference>
<organism evidence="3 4">
    <name type="scientific">Gluconacetobacter tumulisoli</name>
    <dbReference type="NCBI Taxonomy" id="1286189"/>
    <lineage>
        <taxon>Bacteria</taxon>
        <taxon>Pseudomonadati</taxon>
        <taxon>Pseudomonadota</taxon>
        <taxon>Alphaproteobacteria</taxon>
        <taxon>Acetobacterales</taxon>
        <taxon>Acetobacteraceae</taxon>
        <taxon>Gluconacetobacter</taxon>
    </lineage>
</organism>
<dbReference type="PANTHER" id="PTHR10458:SF22">
    <property type="entry name" value="PEPTIDE DEFORMYLASE"/>
    <property type="match status" value="1"/>
</dbReference>
<evidence type="ECO:0000256" key="2">
    <source>
        <dbReference type="HAMAP-Rule" id="MF_00163"/>
    </source>
</evidence>
<evidence type="ECO:0000313" key="3">
    <source>
        <dbReference type="EMBL" id="MBB2201515.1"/>
    </source>
</evidence>
<dbReference type="NCBIfam" id="NF001159">
    <property type="entry name" value="PRK00150.1-3"/>
    <property type="match status" value="1"/>
</dbReference>
<dbReference type="AlphaFoldDB" id="A0A7W4K6X0"/>
<comment type="caution">
    <text evidence="2">Lacks conserved residue(s) required for the propagation of feature annotation.</text>
</comment>
<keyword evidence="4" id="KW-1185">Reference proteome</keyword>
<keyword evidence="3" id="KW-0378">Hydrolase</keyword>
<dbReference type="NCBIfam" id="NF009484">
    <property type="entry name" value="PRK12846.1-5"/>
    <property type="match status" value="1"/>
</dbReference>
<reference evidence="3 4" key="1">
    <citation type="submission" date="2020-04" db="EMBL/GenBank/DDBJ databases">
        <title>Description of novel Gluconacetobacter.</title>
        <authorList>
            <person name="Sombolestani A."/>
        </authorList>
    </citation>
    <scope>NUCLEOTIDE SEQUENCE [LARGE SCALE GENOMIC DNA]</scope>
    <source>
        <strain evidence="3 4">LMG 27802</strain>
    </source>
</reference>
<dbReference type="PANTHER" id="PTHR10458">
    <property type="entry name" value="PEPTIDE DEFORMYLASE"/>
    <property type="match status" value="1"/>
</dbReference>
<comment type="similarity">
    <text evidence="1 2">Belongs to the polypeptide deformylase family.</text>
</comment>
<accession>A0A7W4K6X0</accession>
<gene>
    <name evidence="3" type="ORF">HLH28_07965</name>
</gene>
<name>A0A7W4K6X0_9PROT</name>
<dbReference type="Gene3D" id="3.90.45.10">
    <property type="entry name" value="Peptide deformylase"/>
    <property type="match status" value="1"/>
</dbReference>
<sequence>MTVLPIVPYPDPGLRSVAAPVTTFDAALARLAADLLDTMRAAPGIGITAPHVGIGLRLVVIALPADDQIRTYANPQVEWAGTETVRFEEGSVSMPGVSADIERPARVRIRYHDLAGATRSEEAEGLLAVCLQHEIDQLDGIFWIQRLSRLKRDRVVRRFEKLRRTN</sequence>
<dbReference type="EMBL" id="JABEQM010000005">
    <property type="protein sequence ID" value="MBB2201515.1"/>
    <property type="molecule type" value="Genomic_DNA"/>
</dbReference>
<feature type="active site" evidence="2">
    <location>
        <position position="134"/>
    </location>
</feature>
<evidence type="ECO:0000256" key="1">
    <source>
        <dbReference type="ARBA" id="ARBA00010759"/>
    </source>
</evidence>
<dbReference type="NCBIfam" id="TIGR00079">
    <property type="entry name" value="pept_deformyl"/>
    <property type="match status" value="1"/>
</dbReference>
<dbReference type="Pfam" id="PF01327">
    <property type="entry name" value="Pep_deformylase"/>
    <property type="match status" value="1"/>
</dbReference>
<dbReference type="PRINTS" id="PR01576">
    <property type="entry name" value="PDEFORMYLASE"/>
</dbReference>
<dbReference type="GO" id="GO:0042586">
    <property type="term" value="F:peptide deformylase activity"/>
    <property type="evidence" value="ECO:0007669"/>
    <property type="project" value="InterPro"/>
</dbReference>
<dbReference type="Proteomes" id="UP000578030">
    <property type="component" value="Unassembled WGS sequence"/>
</dbReference>
<dbReference type="PIRSF" id="PIRSF004749">
    <property type="entry name" value="Pep_def"/>
    <property type="match status" value="1"/>
</dbReference>